<proteinExistence type="predicted"/>
<accession>W1WS88</accession>
<reference evidence="1" key="1">
    <citation type="submission" date="2013-12" db="EMBL/GenBank/DDBJ databases">
        <title>A Varibaculum cambriense genome reconstructed from a premature infant gut community with otherwise low bacterial novelty that shifts toward anaerobic metabolism during the third week of life.</title>
        <authorList>
            <person name="Brown C.T."/>
            <person name="Sharon I."/>
            <person name="Thomas B.C."/>
            <person name="Castelle C.J."/>
            <person name="Morowitz M.J."/>
            <person name="Banfield J.F."/>
        </authorList>
    </citation>
    <scope>NUCLEOTIDE SEQUENCE</scope>
</reference>
<organism evidence="1">
    <name type="scientific">human gut metagenome</name>
    <dbReference type="NCBI Taxonomy" id="408170"/>
    <lineage>
        <taxon>unclassified sequences</taxon>
        <taxon>metagenomes</taxon>
        <taxon>organismal metagenomes</taxon>
    </lineage>
</organism>
<dbReference type="AlphaFoldDB" id="W1WS88"/>
<protein>
    <submittedName>
        <fullName evidence="1">Uncharacterized protein</fullName>
    </submittedName>
</protein>
<sequence>YYYTAQRIMTIINTLMLTVIQVTMP</sequence>
<comment type="caution">
    <text evidence="1">The sequence shown here is derived from an EMBL/GenBank/DDBJ whole genome shotgun (WGS) entry which is preliminary data.</text>
</comment>
<feature type="non-terminal residue" evidence="1">
    <location>
        <position position="1"/>
    </location>
</feature>
<dbReference type="EMBL" id="AZMM01018360">
    <property type="protein sequence ID" value="ETJ21033.1"/>
    <property type="molecule type" value="Genomic_DNA"/>
</dbReference>
<name>W1WS88_9ZZZZ</name>
<evidence type="ECO:0000313" key="1">
    <source>
        <dbReference type="EMBL" id="ETJ21033.1"/>
    </source>
</evidence>
<gene>
    <name evidence="1" type="ORF">Q604_UNBC18360G0001</name>
</gene>